<sequence length="207" mass="23529">MTLKISSRAISYIDFICINFVWIVTISFGSSDDSSGFLRLKTTMTRGTPAAQLGFRYLIFSNVSNRLCSSNPSLALIVYLFFYFLQVQSKLSLRKFSHKIKHQFFLLEKACIWLYFMYGNKLCDDKVPDLIHHTYTIWSSNNLFCGQSHPGRTDRVYLKVLTALAAAVITFGCDMSALADLNKFEADLLVNSVLDWLLSSVLLLSGW</sequence>
<feature type="transmembrane region" description="Helical" evidence="1">
    <location>
        <begin position="74"/>
        <end position="93"/>
    </location>
</feature>
<reference evidence="3" key="1">
    <citation type="journal article" date="2017" name="Nature">
        <title>The sunflower genome provides insights into oil metabolism, flowering and Asterid evolution.</title>
        <authorList>
            <person name="Badouin H."/>
            <person name="Gouzy J."/>
            <person name="Grassa C.J."/>
            <person name="Murat F."/>
            <person name="Staton S.E."/>
            <person name="Cottret L."/>
            <person name="Lelandais-Briere C."/>
            <person name="Owens G.L."/>
            <person name="Carrere S."/>
            <person name="Mayjonade B."/>
            <person name="Legrand L."/>
            <person name="Gill N."/>
            <person name="Kane N.C."/>
            <person name="Bowers J.E."/>
            <person name="Hubner S."/>
            <person name="Bellec A."/>
            <person name="Berard A."/>
            <person name="Berges H."/>
            <person name="Blanchet N."/>
            <person name="Boniface M.C."/>
            <person name="Brunel D."/>
            <person name="Catrice O."/>
            <person name="Chaidir N."/>
            <person name="Claudel C."/>
            <person name="Donnadieu C."/>
            <person name="Faraut T."/>
            <person name="Fievet G."/>
            <person name="Helmstetter N."/>
            <person name="King M."/>
            <person name="Knapp S.J."/>
            <person name="Lai Z."/>
            <person name="Le Paslier M.C."/>
            <person name="Lippi Y."/>
            <person name="Lorenzon L."/>
            <person name="Mandel J.R."/>
            <person name="Marage G."/>
            <person name="Marchand G."/>
            <person name="Marquand E."/>
            <person name="Bret-Mestries E."/>
            <person name="Morien E."/>
            <person name="Nambeesan S."/>
            <person name="Nguyen T."/>
            <person name="Pegot-Espagnet P."/>
            <person name="Pouilly N."/>
            <person name="Raftis F."/>
            <person name="Sallet E."/>
            <person name="Schiex T."/>
            <person name="Thomas J."/>
            <person name="Vandecasteele C."/>
            <person name="Vares D."/>
            <person name="Vear F."/>
            <person name="Vautrin S."/>
            <person name="Crespi M."/>
            <person name="Mangin B."/>
            <person name="Burke J.M."/>
            <person name="Salse J."/>
            <person name="Munos S."/>
            <person name="Vincourt P."/>
            <person name="Rieseberg L.H."/>
            <person name="Langlade N.B."/>
        </authorList>
    </citation>
    <scope>NUCLEOTIDE SEQUENCE [LARGE SCALE GENOMIC DNA]</scope>
    <source>
        <strain evidence="3">cv. SF193</strain>
    </source>
</reference>
<evidence type="ECO:0000256" key="1">
    <source>
        <dbReference type="SAM" id="Phobius"/>
    </source>
</evidence>
<feature type="transmembrane region" description="Helical" evidence="1">
    <location>
        <begin position="12"/>
        <end position="30"/>
    </location>
</feature>
<accession>A0A251VF64</accession>
<keyword evidence="1" id="KW-0472">Membrane</keyword>
<keyword evidence="1" id="KW-0812">Transmembrane</keyword>
<feature type="transmembrane region" description="Helical" evidence="1">
    <location>
        <begin position="156"/>
        <end position="177"/>
    </location>
</feature>
<evidence type="ECO:0000313" key="3">
    <source>
        <dbReference type="Proteomes" id="UP000215914"/>
    </source>
</evidence>
<keyword evidence="1" id="KW-1133">Transmembrane helix</keyword>
<organism evidence="2 3">
    <name type="scientific">Helianthus annuus</name>
    <name type="common">Common sunflower</name>
    <dbReference type="NCBI Taxonomy" id="4232"/>
    <lineage>
        <taxon>Eukaryota</taxon>
        <taxon>Viridiplantae</taxon>
        <taxon>Streptophyta</taxon>
        <taxon>Embryophyta</taxon>
        <taxon>Tracheophyta</taxon>
        <taxon>Spermatophyta</taxon>
        <taxon>Magnoliopsida</taxon>
        <taxon>eudicotyledons</taxon>
        <taxon>Gunneridae</taxon>
        <taxon>Pentapetalae</taxon>
        <taxon>asterids</taxon>
        <taxon>campanulids</taxon>
        <taxon>Asterales</taxon>
        <taxon>Asteraceae</taxon>
        <taxon>Asteroideae</taxon>
        <taxon>Heliantheae alliance</taxon>
        <taxon>Heliantheae</taxon>
        <taxon>Helianthus</taxon>
    </lineage>
</organism>
<dbReference type="AlphaFoldDB" id="A0A251VF64"/>
<dbReference type="EMBL" id="CM007891">
    <property type="protein sequence ID" value="OTG33321.1"/>
    <property type="molecule type" value="Genomic_DNA"/>
</dbReference>
<protein>
    <submittedName>
        <fullName evidence="2">Uncharacterized protein</fullName>
    </submittedName>
</protein>
<dbReference type="InParanoid" id="A0A251VF64"/>
<name>A0A251VF64_HELAN</name>
<proteinExistence type="predicted"/>
<evidence type="ECO:0000313" key="2">
    <source>
        <dbReference type="EMBL" id="OTG33321.1"/>
    </source>
</evidence>
<keyword evidence="3" id="KW-1185">Reference proteome</keyword>
<dbReference type="Proteomes" id="UP000215914">
    <property type="component" value="Chromosome 2"/>
</dbReference>
<gene>
    <name evidence="2" type="ORF">HannXRQ_Chr02g0033431</name>
</gene>